<reference evidence="1 2" key="1">
    <citation type="submission" date="2018-07" db="EMBL/GenBank/DDBJ databases">
        <title>Genomic Encyclopedia of Type Strains, Phase IV (KMG-IV): sequencing the most valuable type-strain genomes for metagenomic binning, comparative biology and taxonomic classification.</title>
        <authorList>
            <person name="Goeker M."/>
        </authorList>
    </citation>
    <scope>NUCLEOTIDE SEQUENCE [LARGE SCALE GENOMIC DNA]</scope>
    <source>
        <strain evidence="1 2">DSM 21352</strain>
    </source>
</reference>
<sequence>MTRQIDQRHRYRLPSLVLREQIVRTMFCSTPPAPRTGGAYTGAELLPSGAYRPGAFDALACPSVIAGRRVYRPDLATFAPFISAERLAQAEAEHALERARA</sequence>
<dbReference type="Proteomes" id="UP000255265">
    <property type="component" value="Unassembled WGS sequence"/>
</dbReference>
<gene>
    <name evidence="1" type="ORF">DFR41_110108</name>
</gene>
<protein>
    <submittedName>
        <fullName evidence="1">Uncharacterized protein</fullName>
    </submittedName>
</protein>
<dbReference type="EMBL" id="QQAV01000010">
    <property type="protein sequence ID" value="RDI20700.1"/>
    <property type="molecule type" value="Genomic_DNA"/>
</dbReference>
<organism evidence="1 2">
    <name type="scientific">Pseudacidovorax intermedius</name>
    <dbReference type="NCBI Taxonomy" id="433924"/>
    <lineage>
        <taxon>Bacteria</taxon>
        <taxon>Pseudomonadati</taxon>
        <taxon>Pseudomonadota</taxon>
        <taxon>Betaproteobacteria</taxon>
        <taxon>Burkholderiales</taxon>
        <taxon>Comamonadaceae</taxon>
        <taxon>Pseudacidovorax</taxon>
    </lineage>
</organism>
<comment type="caution">
    <text evidence="1">The sequence shown here is derived from an EMBL/GenBank/DDBJ whole genome shotgun (WGS) entry which is preliminary data.</text>
</comment>
<evidence type="ECO:0000313" key="2">
    <source>
        <dbReference type="Proteomes" id="UP000255265"/>
    </source>
</evidence>
<evidence type="ECO:0000313" key="1">
    <source>
        <dbReference type="EMBL" id="RDI20700.1"/>
    </source>
</evidence>
<name>A0A370F8I2_9BURK</name>
<keyword evidence="2" id="KW-1185">Reference proteome</keyword>
<dbReference type="AlphaFoldDB" id="A0A370F8I2"/>
<proteinExistence type="predicted"/>
<dbReference type="RefSeq" id="WP_114804213.1">
    <property type="nucleotide sequence ID" value="NZ_QQAV01000010.1"/>
</dbReference>
<accession>A0A370F8I2</accession>